<feature type="domain" description="Aspartate/glutamate/uridylate kinase" evidence="8">
    <location>
        <begin position="15"/>
        <end position="248"/>
    </location>
</feature>
<dbReference type="PANTHER" id="PTHR21499:SF70">
    <property type="entry name" value="ASPARTOKINASE"/>
    <property type="match status" value="1"/>
</dbReference>
<name>A0A832ZW04_CALS0</name>
<dbReference type="NCBIfam" id="TIGR00657">
    <property type="entry name" value="asp_kinases"/>
    <property type="match status" value="1"/>
</dbReference>
<dbReference type="GO" id="GO:0009090">
    <property type="term" value="P:homoserine biosynthetic process"/>
    <property type="evidence" value="ECO:0007669"/>
    <property type="project" value="TreeGrafter"/>
</dbReference>
<evidence type="ECO:0000256" key="6">
    <source>
        <dbReference type="RuleBase" id="RU003448"/>
    </source>
</evidence>
<comment type="similarity">
    <text evidence="1 6">Belongs to the aspartokinase family.</text>
</comment>
<keyword evidence="5" id="KW-0067">ATP-binding</keyword>
<dbReference type="PANTHER" id="PTHR21499">
    <property type="entry name" value="ASPARTATE KINASE"/>
    <property type="match status" value="1"/>
</dbReference>
<keyword evidence="4 6" id="KW-0418">Kinase</keyword>
<evidence type="ECO:0000256" key="2">
    <source>
        <dbReference type="ARBA" id="ARBA00022679"/>
    </source>
</evidence>
<comment type="catalytic activity">
    <reaction evidence="6">
        <text>L-aspartate + ATP = 4-phospho-L-aspartate + ADP</text>
        <dbReference type="Rhea" id="RHEA:23776"/>
        <dbReference type="ChEBI" id="CHEBI:29991"/>
        <dbReference type="ChEBI" id="CHEBI:30616"/>
        <dbReference type="ChEBI" id="CHEBI:57535"/>
        <dbReference type="ChEBI" id="CHEBI:456216"/>
        <dbReference type="EC" id="2.7.2.4"/>
    </reaction>
</comment>
<evidence type="ECO:0000313" key="10">
    <source>
        <dbReference type="Proteomes" id="UP000608579"/>
    </source>
</evidence>
<comment type="pathway">
    <text evidence="7">Amino-acid biosynthesis; L-methionine biosynthesis via de novo pathway; L-homoserine from L-aspartate: step 1/3.</text>
</comment>
<dbReference type="EMBL" id="DQVM01000079">
    <property type="protein sequence ID" value="HIQ29743.1"/>
    <property type="molecule type" value="Genomic_DNA"/>
</dbReference>
<comment type="caution">
    <text evidence="9">The sequence shown here is derived from an EMBL/GenBank/DDBJ whole genome shotgun (WGS) entry which is preliminary data.</text>
</comment>
<evidence type="ECO:0000256" key="7">
    <source>
        <dbReference type="RuleBase" id="RU004249"/>
    </source>
</evidence>
<dbReference type="UniPathway" id="UPA00050">
    <property type="reaction ID" value="UER00461"/>
</dbReference>
<dbReference type="InterPro" id="IPR001341">
    <property type="entry name" value="Asp_kinase"/>
</dbReference>
<evidence type="ECO:0000256" key="4">
    <source>
        <dbReference type="ARBA" id="ARBA00022777"/>
    </source>
</evidence>
<dbReference type="UniPathway" id="UPA00034">
    <property type="reaction ID" value="UER00015"/>
</dbReference>
<dbReference type="CDD" id="cd04234">
    <property type="entry name" value="AAK_AK"/>
    <property type="match status" value="1"/>
</dbReference>
<dbReference type="GO" id="GO:0005524">
    <property type="term" value="F:ATP binding"/>
    <property type="evidence" value="ECO:0007669"/>
    <property type="project" value="UniProtKB-KW"/>
</dbReference>
<evidence type="ECO:0000313" key="9">
    <source>
        <dbReference type="EMBL" id="HIQ29743.1"/>
    </source>
</evidence>
<protein>
    <recommendedName>
        <fullName evidence="6">Aspartokinase</fullName>
        <ecNumber evidence="6">2.7.2.4</ecNumber>
    </recommendedName>
</protein>
<dbReference type="InterPro" id="IPR001048">
    <property type="entry name" value="Asp/Glu/Uridylate_kinase"/>
</dbReference>
<dbReference type="Gene3D" id="3.30.70.260">
    <property type="match status" value="1"/>
</dbReference>
<dbReference type="InterPro" id="IPR045865">
    <property type="entry name" value="ACT-like_dom_sf"/>
</dbReference>
<keyword evidence="7" id="KW-0028">Amino-acid biosynthesis</keyword>
<dbReference type="GO" id="GO:0009089">
    <property type="term" value="P:lysine biosynthetic process via diaminopimelate"/>
    <property type="evidence" value="ECO:0007669"/>
    <property type="project" value="UniProtKB-UniPathway"/>
</dbReference>
<proteinExistence type="inferred from homology"/>
<accession>A0A832ZW04</accession>
<dbReference type="Gene3D" id="3.40.1160.10">
    <property type="entry name" value="Acetylglutamate kinase-like"/>
    <property type="match status" value="1"/>
</dbReference>
<dbReference type="SUPFAM" id="SSF55021">
    <property type="entry name" value="ACT-like"/>
    <property type="match status" value="1"/>
</dbReference>
<evidence type="ECO:0000256" key="5">
    <source>
        <dbReference type="ARBA" id="ARBA00022840"/>
    </source>
</evidence>
<comment type="pathway">
    <text evidence="7">Amino-acid biosynthesis; L-lysine biosynthesis via DAP pathway; (S)-tetrahydrodipicolinate from L-aspartate: step 1/4.</text>
</comment>
<evidence type="ECO:0000256" key="1">
    <source>
        <dbReference type="ARBA" id="ARBA00010122"/>
    </source>
</evidence>
<gene>
    <name evidence="9" type="ORF">EYH45_04180</name>
</gene>
<dbReference type="EC" id="2.7.2.4" evidence="6"/>
<dbReference type="AlphaFoldDB" id="A0A832ZW04"/>
<comment type="pathway">
    <text evidence="7">Amino-acid biosynthesis; L-threonine biosynthesis; L-threonine from L-aspartate: step 1/5.</text>
</comment>
<evidence type="ECO:0000256" key="3">
    <source>
        <dbReference type="ARBA" id="ARBA00022741"/>
    </source>
</evidence>
<dbReference type="GO" id="GO:0004072">
    <property type="term" value="F:aspartate kinase activity"/>
    <property type="evidence" value="ECO:0007669"/>
    <property type="project" value="UniProtKB-EC"/>
</dbReference>
<keyword evidence="3" id="KW-0547">Nucleotide-binding</keyword>
<dbReference type="Pfam" id="PF00696">
    <property type="entry name" value="AA_kinase"/>
    <property type="match status" value="1"/>
</dbReference>
<dbReference type="UniPathway" id="UPA00051">
    <property type="reaction ID" value="UER00462"/>
</dbReference>
<sequence>MVLLFWSEVVFVSGLVVVKFGGSVLSDELGVARATEWVKRLTERGLRVVVVVSALRGVTDELLRSAQRLNPDASPEMLDEVLAMGERTSARLFALSLARHGVESVVVDPSSSIWPVVTDGKHLDANPVLDECRRRVETGLRKVLETGKVPVVCGYVGVARGSGRITTMGRGGSDTTATLLANCLDADEVILVKDVSGVYSTDPKSSSEASVIQVISSNELMQLAVSGAKVIHPKALRYLGGRTKIRIGSLESLMEDRGTLIIPSEKPDIEVDVTRDNLTIATVLGEDLESPDRLGLITEVLKQAGARLVFLSIGEGFLTLCFDGNGEFVETLHNKLVVSGLGKAVSHFPNLSMITISGKMLDTSPGVIHKVTQPLAAQAINIYGAVTVGSTVRIFVSSKEALKAKQLIMDELRGMGDEAA</sequence>
<keyword evidence="2 6" id="KW-0808">Transferase</keyword>
<dbReference type="GO" id="GO:0005829">
    <property type="term" value="C:cytosol"/>
    <property type="evidence" value="ECO:0007669"/>
    <property type="project" value="TreeGrafter"/>
</dbReference>
<dbReference type="Proteomes" id="UP000608579">
    <property type="component" value="Unassembled WGS sequence"/>
</dbReference>
<dbReference type="InterPro" id="IPR036393">
    <property type="entry name" value="AceGlu_kinase-like_sf"/>
</dbReference>
<reference evidence="9" key="1">
    <citation type="journal article" date="2020" name="ISME J.">
        <title>Gammaproteobacteria mediating utilization of methyl-, sulfur- and petroleum organic compounds in deep ocean hydrothermal plumes.</title>
        <authorList>
            <person name="Zhou Z."/>
            <person name="Liu Y."/>
            <person name="Pan J."/>
            <person name="Cron B.R."/>
            <person name="Toner B.M."/>
            <person name="Anantharaman K."/>
            <person name="Breier J.A."/>
            <person name="Dick G.J."/>
            <person name="Li M."/>
        </authorList>
    </citation>
    <scope>NUCLEOTIDE SEQUENCE</scope>
    <source>
        <strain evidence="9">SZUA-1515</strain>
    </source>
</reference>
<dbReference type="SUPFAM" id="SSF53633">
    <property type="entry name" value="Carbamate kinase-like"/>
    <property type="match status" value="1"/>
</dbReference>
<evidence type="ECO:0000259" key="8">
    <source>
        <dbReference type="Pfam" id="PF00696"/>
    </source>
</evidence>
<organism evidence="9 10">
    <name type="scientific">Caldiarchaeum subterraneum</name>
    <dbReference type="NCBI Taxonomy" id="311458"/>
    <lineage>
        <taxon>Archaea</taxon>
        <taxon>Nitrososphaerota</taxon>
        <taxon>Candidatus Caldarchaeales</taxon>
        <taxon>Candidatus Caldarchaeaceae</taxon>
        <taxon>Candidatus Caldarchaeum</taxon>
    </lineage>
</organism>
<dbReference type="GO" id="GO:0009088">
    <property type="term" value="P:threonine biosynthetic process"/>
    <property type="evidence" value="ECO:0007669"/>
    <property type="project" value="UniProtKB-UniPathway"/>
</dbReference>